<gene>
    <name evidence="2" type="ORF">DFR70_110237</name>
</gene>
<proteinExistence type="predicted"/>
<name>A0A318K0T4_9NOCA</name>
<evidence type="ECO:0000313" key="3">
    <source>
        <dbReference type="Proteomes" id="UP000247569"/>
    </source>
</evidence>
<sequence>MPETLSTTTDDTERLHQPPRLRTIRFGCYRLTDIPDGHVGLRPRDSLPETIDEDWTANAEYLDANGTSSPGSVAYSYSAAAVPRSSTPEPGRSPCQKTLPTR</sequence>
<dbReference type="AlphaFoldDB" id="A0A318K0T4"/>
<organism evidence="2 3">
    <name type="scientific">Nocardia tenerifensis</name>
    <dbReference type="NCBI Taxonomy" id="228006"/>
    <lineage>
        <taxon>Bacteria</taxon>
        <taxon>Bacillati</taxon>
        <taxon>Actinomycetota</taxon>
        <taxon>Actinomycetes</taxon>
        <taxon>Mycobacteriales</taxon>
        <taxon>Nocardiaceae</taxon>
        <taxon>Nocardia</taxon>
    </lineage>
</organism>
<dbReference type="RefSeq" id="WP_051186464.1">
    <property type="nucleotide sequence ID" value="NZ_QJKF01000010.1"/>
</dbReference>
<feature type="region of interest" description="Disordered" evidence="1">
    <location>
        <begin position="79"/>
        <end position="102"/>
    </location>
</feature>
<evidence type="ECO:0000256" key="1">
    <source>
        <dbReference type="SAM" id="MobiDB-lite"/>
    </source>
</evidence>
<protein>
    <submittedName>
        <fullName evidence="2">Uncharacterized protein</fullName>
    </submittedName>
</protein>
<dbReference type="Proteomes" id="UP000247569">
    <property type="component" value="Unassembled WGS sequence"/>
</dbReference>
<comment type="caution">
    <text evidence="2">The sequence shown here is derived from an EMBL/GenBank/DDBJ whole genome shotgun (WGS) entry which is preliminary data.</text>
</comment>
<accession>A0A318K0T4</accession>
<keyword evidence="3" id="KW-1185">Reference proteome</keyword>
<dbReference type="EMBL" id="QJKF01000010">
    <property type="protein sequence ID" value="PXX60395.1"/>
    <property type="molecule type" value="Genomic_DNA"/>
</dbReference>
<reference evidence="2 3" key="1">
    <citation type="submission" date="2018-05" db="EMBL/GenBank/DDBJ databases">
        <title>Genomic Encyclopedia of Type Strains, Phase IV (KMG-IV): sequencing the most valuable type-strain genomes for metagenomic binning, comparative biology and taxonomic classification.</title>
        <authorList>
            <person name="Goeker M."/>
        </authorList>
    </citation>
    <scope>NUCLEOTIDE SEQUENCE [LARGE SCALE GENOMIC DNA]</scope>
    <source>
        <strain evidence="2 3">DSM 44704</strain>
    </source>
</reference>
<dbReference type="OrthoDB" id="5177904at2"/>
<evidence type="ECO:0000313" key="2">
    <source>
        <dbReference type="EMBL" id="PXX60395.1"/>
    </source>
</evidence>